<evidence type="ECO:0000313" key="8">
    <source>
        <dbReference type="EMBL" id="OAJ68144.1"/>
    </source>
</evidence>
<dbReference type="OrthoDB" id="7491335at2"/>
<evidence type="ECO:0000256" key="5">
    <source>
        <dbReference type="ARBA" id="ARBA00023136"/>
    </source>
</evidence>
<keyword evidence="3" id="KW-0812">Transmembrane</keyword>
<evidence type="ECO:0000259" key="7">
    <source>
        <dbReference type="Pfam" id="PF13515"/>
    </source>
</evidence>
<keyword evidence="5" id="KW-0472">Membrane</keyword>
<comment type="caution">
    <text evidence="8">The sequence shown here is derived from an EMBL/GenBank/DDBJ whole genome shotgun (WGS) entry which is preliminary data.</text>
</comment>
<evidence type="ECO:0000256" key="2">
    <source>
        <dbReference type="ARBA" id="ARBA00022475"/>
    </source>
</evidence>
<reference evidence="8 9" key="1">
    <citation type="submission" date="2016-03" db="EMBL/GenBank/DDBJ databases">
        <title>Draft genome sequence of Gluconobacter cerinus strain CECT 9110.</title>
        <authorList>
            <person name="Sainz F."/>
            <person name="Mas A."/>
            <person name="Torija M.J."/>
        </authorList>
    </citation>
    <scope>NUCLEOTIDE SEQUENCE [LARGE SCALE GENOMIC DNA]</scope>
    <source>
        <strain evidence="8 9">CECT 9110</strain>
    </source>
</reference>
<feature type="domain" description="Integral membrane bound transporter" evidence="7">
    <location>
        <begin position="383"/>
        <end position="502"/>
    </location>
</feature>
<accession>A0A1B6VLQ7</accession>
<protein>
    <submittedName>
        <fullName evidence="8">Membrane protein</fullName>
    </submittedName>
</protein>
<keyword evidence="2" id="KW-1003">Cell membrane</keyword>
<dbReference type="RefSeq" id="WP_064273761.1">
    <property type="nucleotide sequence ID" value="NZ_JAERLL010000001.1"/>
</dbReference>
<dbReference type="Proteomes" id="UP000077786">
    <property type="component" value="Unassembled WGS sequence"/>
</dbReference>
<dbReference type="GO" id="GO:0005886">
    <property type="term" value="C:plasma membrane"/>
    <property type="evidence" value="ECO:0007669"/>
    <property type="project" value="UniProtKB-SubCell"/>
</dbReference>
<dbReference type="PANTHER" id="PTHR30509">
    <property type="entry name" value="P-HYDROXYBENZOIC ACID EFFLUX PUMP SUBUNIT-RELATED"/>
    <property type="match status" value="1"/>
</dbReference>
<dbReference type="EMBL" id="LUTU01000005">
    <property type="protein sequence ID" value="OAJ68144.1"/>
    <property type="molecule type" value="Genomic_DNA"/>
</dbReference>
<comment type="subcellular location">
    <subcellularLocation>
        <location evidence="1">Cell membrane</location>
        <topology evidence="1">Multi-pass membrane protein</topology>
    </subcellularLocation>
</comment>
<gene>
    <name evidence="8" type="ORF">A0123_00847</name>
</gene>
<dbReference type="AlphaFoldDB" id="A0A1B6VLQ7"/>
<evidence type="ECO:0000256" key="6">
    <source>
        <dbReference type="ARBA" id="ARBA00043993"/>
    </source>
</evidence>
<dbReference type="Pfam" id="PF13515">
    <property type="entry name" value="FUSC_2"/>
    <property type="match status" value="1"/>
</dbReference>
<comment type="similarity">
    <text evidence="6">Belongs to the YccS/YhfK family.</text>
</comment>
<evidence type="ECO:0000256" key="4">
    <source>
        <dbReference type="ARBA" id="ARBA00022989"/>
    </source>
</evidence>
<dbReference type="PANTHER" id="PTHR30509:SF9">
    <property type="entry name" value="MULTIDRUG RESISTANCE PROTEIN MDTO"/>
    <property type="match status" value="1"/>
</dbReference>
<evidence type="ECO:0000313" key="9">
    <source>
        <dbReference type="Proteomes" id="UP000077786"/>
    </source>
</evidence>
<dbReference type="PATRIC" id="fig|38307.3.peg.871"/>
<evidence type="ECO:0000256" key="1">
    <source>
        <dbReference type="ARBA" id="ARBA00004651"/>
    </source>
</evidence>
<sequence length="669" mass="70952">MTVRDPLARQASLNRTRHLTFLSQFLARHSVPLSPEQLAPAEGVRAALATVVALLPALYFHQAVFAWAAFAAFWCCLIEPGGTPREQLRILGIFTVAGAVLGGVTSLIATFPYWGVIPWLIVTGLFAGLARALVPSMALLCALLGCVMLAGIGFPAHSFNDALTIALAFGGGGTWAIVLCLILWPQHPYAPARRAVGGCYQLLAVMAGELAAGRLQETVHRQTIRTAIERARGVALQIDAGHASYSMRGRLIASLAGAERLFTAMLAVEHLVETRGLDFEARGTLAAFSALCQHASEAALSPNPDLKRLSGEALGLADRIRVRSGTIGELVATSARTLGTLADGLAEKARLPFDADAPKHVARLTPVIWRHALRMVVGLLGTYLATQWLGLSYGFWALVAVLLVIQPSGQTTLVRALERVLGTIGGGVLALLATPFLPGPTEMMVALALFVIGAIAMRAVNYTLLVLFLSAHFIIVTEMTMPSDGVAWLRILDNTLGSLIGLGCAFALFPQRQTQDMDGLLRAAIVGNIRYLSAVLNGNDTVSTDRTQRQAGIDTTRAEFARGSLPLLGGLSGVGPGAERMHALLRALRSLSGEVTLLRFDMAAGLCAPDPQTGQFWKEKAEALEAREPLAEIAGQLESGEIMSSIAALKRSDRPAASEEAQGPVLSGP</sequence>
<organism evidence="8 9">
    <name type="scientific">Gluconobacter cerinus</name>
    <dbReference type="NCBI Taxonomy" id="38307"/>
    <lineage>
        <taxon>Bacteria</taxon>
        <taxon>Pseudomonadati</taxon>
        <taxon>Pseudomonadota</taxon>
        <taxon>Alphaproteobacteria</taxon>
        <taxon>Acetobacterales</taxon>
        <taxon>Acetobacteraceae</taxon>
        <taxon>Gluconobacter</taxon>
    </lineage>
</organism>
<proteinExistence type="inferred from homology"/>
<keyword evidence="4" id="KW-1133">Transmembrane helix</keyword>
<dbReference type="InterPro" id="IPR049453">
    <property type="entry name" value="Memb_transporter_dom"/>
</dbReference>
<name>A0A1B6VLQ7_9PROT</name>
<evidence type="ECO:0000256" key="3">
    <source>
        <dbReference type="ARBA" id="ARBA00022692"/>
    </source>
</evidence>